<dbReference type="PANTHER" id="PTHR30006">
    <property type="entry name" value="THIAMINE-BINDING PERIPLASMIC PROTEIN-RELATED"/>
    <property type="match status" value="1"/>
</dbReference>
<evidence type="ECO:0000256" key="1">
    <source>
        <dbReference type="ARBA" id="ARBA00022729"/>
    </source>
</evidence>
<feature type="chain" id="PRO_5045677631" evidence="2">
    <location>
        <begin position="27"/>
        <end position="344"/>
    </location>
</feature>
<dbReference type="PIRSF" id="PIRSF002825">
    <property type="entry name" value="CfbpA"/>
    <property type="match status" value="1"/>
</dbReference>
<gene>
    <name evidence="3" type="ORF">IAI61_19390</name>
</gene>
<evidence type="ECO:0000313" key="4">
    <source>
        <dbReference type="Proteomes" id="UP001518989"/>
    </source>
</evidence>
<feature type="signal peptide" evidence="2">
    <location>
        <begin position="1"/>
        <end position="26"/>
    </location>
</feature>
<keyword evidence="1 2" id="KW-0732">Signal</keyword>
<dbReference type="PANTHER" id="PTHR30006:SF2">
    <property type="entry name" value="ABC TRANSPORTER SUBSTRATE-BINDING PROTEIN"/>
    <property type="match status" value="1"/>
</dbReference>
<dbReference type="RefSeq" id="WP_207419374.1">
    <property type="nucleotide sequence ID" value="NZ_CP061177.1"/>
</dbReference>
<sequence length="344" mass="37858">MRPRHLATLAVAFAATLTLGALPAAAQGSLNVYCSAQVEWCQAAANAFQKETNIRVNVSQKGSGEVLAQIRAEAQNPRGDIWFGGTGDPHLQAAEDKLSAEYRSPMLDQLHDWARKQAEQSHYRTVGIYAGAMGFGYNPELLARRNAAPPACWKDLLDARFRGEIQMANPQSSGTAYVMIATIVQLMGEEPAFEYLKALHRNVNAYPRSGTGPIKAVARGETGVSISFVHDAVTERLGGFPVQYVVPCEGTGYEIGSMSIIAGARNERNARRFYDWALTPAAQQLGAETKQFQTPSNRNTPVPAEAPKMDQIRLIDYDFAKYGASAERRRLIERWDREVNSLPR</sequence>
<name>A0ABS3KUU5_9PROT</name>
<dbReference type="Gene3D" id="3.40.190.10">
    <property type="entry name" value="Periplasmic binding protein-like II"/>
    <property type="match status" value="2"/>
</dbReference>
<protein>
    <submittedName>
        <fullName evidence="3">ABC transporter substrate-binding protein</fullName>
    </submittedName>
</protein>
<dbReference type="Proteomes" id="UP001518989">
    <property type="component" value="Unassembled WGS sequence"/>
</dbReference>
<organism evidence="3 4">
    <name type="scientific">Roseomonas haemaphysalidis</name>
    <dbReference type="NCBI Taxonomy" id="2768162"/>
    <lineage>
        <taxon>Bacteria</taxon>
        <taxon>Pseudomonadati</taxon>
        <taxon>Pseudomonadota</taxon>
        <taxon>Alphaproteobacteria</taxon>
        <taxon>Acetobacterales</taxon>
        <taxon>Roseomonadaceae</taxon>
        <taxon>Roseomonas</taxon>
    </lineage>
</organism>
<proteinExistence type="predicted"/>
<dbReference type="Pfam" id="PF13343">
    <property type="entry name" value="SBP_bac_6"/>
    <property type="match status" value="1"/>
</dbReference>
<reference evidence="3 4" key="1">
    <citation type="submission" date="2020-09" db="EMBL/GenBank/DDBJ databases">
        <title>Roseomonas.</title>
        <authorList>
            <person name="Zhu W."/>
        </authorList>
    </citation>
    <scope>NUCLEOTIDE SEQUENCE [LARGE SCALE GENOMIC DNA]</scope>
    <source>
        <strain evidence="3 4">573</strain>
    </source>
</reference>
<accession>A0ABS3KUU5</accession>
<dbReference type="EMBL" id="JACTNG010000013">
    <property type="protein sequence ID" value="MBO1081199.1"/>
    <property type="molecule type" value="Genomic_DNA"/>
</dbReference>
<dbReference type="CDD" id="cd13544">
    <property type="entry name" value="PBP2_Fbp_like_1"/>
    <property type="match status" value="1"/>
</dbReference>
<evidence type="ECO:0000313" key="3">
    <source>
        <dbReference type="EMBL" id="MBO1081199.1"/>
    </source>
</evidence>
<keyword evidence="4" id="KW-1185">Reference proteome</keyword>
<comment type="caution">
    <text evidence="3">The sequence shown here is derived from an EMBL/GenBank/DDBJ whole genome shotgun (WGS) entry which is preliminary data.</text>
</comment>
<dbReference type="SUPFAM" id="SSF53850">
    <property type="entry name" value="Periplasmic binding protein-like II"/>
    <property type="match status" value="1"/>
</dbReference>
<dbReference type="InterPro" id="IPR026045">
    <property type="entry name" value="Ferric-bd"/>
</dbReference>
<evidence type="ECO:0000256" key="2">
    <source>
        <dbReference type="SAM" id="SignalP"/>
    </source>
</evidence>